<dbReference type="HOGENOM" id="CLU_2455212_0_0_1"/>
<accession>E9DZB3</accession>
<evidence type="ECO:0000256" key="1">
    <source>
        <dbReference type="SAM" id="MobiDB-lite"/>
    </source>
</evidence>
<dbReference type="EMBL" id="GL698485">
    <property type="protein sequence ID" value="EFY91075.1"/>
    <property type="molecule type" value="Genomic_DNA"/>
</dbReference>
<gene>
    <name evidence="2" type="ORF">MAC_02961</name>
</gene>
<dbReference type="InParanoid" id="E9DZB3"/>
<feature type="compositionally biased region" description="Polar residues" evidence="1">
    <location>
        <begin position="42"/>
        <end position="64"/>
    </location>
</feature>
<evidence type="ECO:0000313" key="3">
    <source>
        <dbReference type="Proteomes" id="UP000002499"/>
    </source>
</evidence>
<feature type="compositionally biased region" description="Basic residues" evidence="1">
    <location>
        <begin position="74"/>
        <end position="89"/>
    </location>
</feature>
<protein>
    <submittedName>
        <fullName evidence="2">Uncharacterized protein</fullName>
    </submittedName>
</protein>
<sequence length="89" mass="9934">MPLAHLQQRSLFGVHMVYMRLERGENGNPHHSHQGHVHDSAANYTTANRPDAKSITNQPNTGTTPVAAGSYRGNCRRGRRRSRRLGFDG</sequence>
<name>E9DZB3_METAQ</name>
<proteinExistence type="predicted"/>
<reference evidence="2 3" key="1">
    <citation type="journal article" date="2011" name="PLoS Genet.">
        <title>Genome sequencing and comparative transcriptomics of the model entomopathogenic fungi Metarhizium anisopliae and M. acridum.</title>
        <authorList>
            <person name="Gao Q."/>
            <person name="Jin K."/>
            <person name="Ying S.H."/>
            <person name="Zhang Y."/>
            <person name="Xiao G."/>
            <person name="Shang Y."/>
            <person name="Duan Z."/>
            <person name="Hu X."/>
            <person name="Xie X.Q."/>
            <person name="Zhou G."/>
            <person name="Peng G."/>
            <person name="Luo Z."/>
            <person name="Huang W."/>
            <person name="Wang B."/>
            <person name="Fang W."/>
            <person name="Wang S."/>
            <person name="Zhong Y."/>
            <person name="Ma L.J."/>
            <person name="St Leger R.J."/>
            <person name="Zhao G.P."/>
            <person name="Pei Y."/>
            <person name="Feng M.G."/>
            <person name="Xia Y."/>
            <person name="Wang C."/>
        </authorList>
    </citation>
    <scope>NUCLEOTIDE SEQUENCE [LARGE SCALE GENOMIC DNA]</scope>
    <source>
        <strain evidence="2 3">CQMa 102</strain>
    </source>
</reference>
<feature type="region of interest" description="Disordered" evidence="1">
    <location>
        <begin position="24"/>
        <end position="89"/>
    </location>
</feature>
<dbReference type="Proteomes" id="UP000002499">
    <property type="component" value="Unassembled WGS sequence"/>
</dbReference>
<dbReference type="KEGG" id="maw:19247272"/>
<dbReference type="AlphaFoldDB" id="E9DZB3"/>
<evidence type="ECO:0000313" key="2">
    <source>
        <dbReference type="EMBL" id="EFY91075.1"/>
    </source>
</evidence>
<organism evidence="3">
    <name type="scientific">Metarhizium acridum (strain CQMa 102)</name>
    <dbReference type="NCBI Taxonomy" id="655827"/>
    <lineage>
        <taxon>Eukaryota</taxon>
        <taxon>Fungi</taxon>
        <taxon>Dikarya</taxon>
        <taxon>Ascomycota</taxon>
        <taxon>Pezizomycotina</taxon>
        <taxon>Sordariomycetes</taxon>
        <taxon>Hypocreomycetidae</taxon>
        <taxon>Hypocreales</taxon>
        <taxon>Clavicipitaceae</taxon>
        <taxon>Metarhizium</taxon>
    </lineage>
</organism>
<keyword evidence="3" id="KW-1185">Reference proteome</keyword>
<dbReference type="GeneID" id="19247272"/>